<evidence type="ECO:0000313" key="2">
    <source>
        <dbReference type="EMBL" id="PJE78261.1"/>
    </source>
</evidence>
<evidence type="ECO:0000256" key="1">
    <source>
        <dbReference type="SAM" id="Phobius"/>
    </source>
</evidence>
<keyword evidence="1" id="KW-1133">Transmembrane helix</keyword>
<comment type="caution">
    <text evidence="2">The sequence shown here is derived from an EMBL/GenBank/DDBJ whole genome shotgun (WGS) entry which is preliminary data.</text>
</comment>
<feature type="transmembrane region" description="Helical" evidence="1">
    <location>
        <begin position="60"/>
        <end position="84"/>
    </location>
</feature>
<reference evidence="2" key="1">
    <citation type="journal article" date="2017" name="Appl. Environ. Microbiol.">
        <title>Molecular characterization of an Endozoicomonas-like organism causing infection in king scallop Pecten maximus L.</title>
        <authorList>
            <person name="Cano I."/>
            <person name="van Aerle R."/>
            <person name="Ross S."/>
            <person name="Verner-Jeffreys D.W."/>
            <person name="Paley R.K."/>
            <person name="Rimmer G."/>
            <person name="Ryder D."/>
            <person name="Hooper P."/>
            <person name="Stone D."/>
            <person name="Feist S.W."/>
        </authorList>
    </citation>
    <scope>NUCLEOTIDE SEQUENCE</scope>
</reference>
<organism evidence="2">
    <name type="scientific">invertebrate metagenome</name>
    <dbReference type="NCBI Taxonomy" id="1711999"/>
    <lineage>
        <taxon>unclassified sequences</taxon>
        <taxon>metagenomes</taxon>
        <taxon>organismal metagenomes</taxon>
    </lineage>
</organism>
<accession>A0A2H9T4X3</accession>
<dbReference type="EMBL" id="NSIT01000219">
    <property type="protein sequence ID" value="PJE78261.1"/>
    <property type="molecule type" value="Genomic_DNA"/>
</dbReference>
<sequence length="85" mass="9419">MADLKLMGTIAWSLKCPGVGKSWELHHLGLGFDLLSYPGPDRVDVCSPANPWFWGWIDRFVVYSSSLASLIVHVIMLLHGVSLLP</sequence>
<keyword evidence="1" id="KW-0812">Transmembrane</keyword>
<dbReference type="AlphaFoldDB" id="A0A2H9T4X3"/>
<name>A0A2H9T4X3_9ZZZZ</name>
<keyword evidence="1" id="KW-0472">Membrane</keyword>
<protein>
    <submittedName>
        <fullName evidence="2">Uncharacterized protein</fullName>
    </submittedName>
</protein>
<gene>
    <name evidence="2" type="ORF">CI610_02805</name>
</gene>
<proteinExistence type="predicted"/>